<evidence type="ECO:0000313" key="1">
    <source>
        <dbReference type="EMBL" id="GFY78860.1"/>
    </source>
</evidence>
<dbReference type="EMBL" id="BMAV01023249">
    <property type="protein sequence ID" value="GFY78860.1"/>
    <property type="molecule type" value="Genomic_DNA"/>
</dbReference>
<organism evidence="1 2">
    <name type="scientific">Trichonephila inaurata madagascariensis</name>
    <dbReference type="NCBI Taxonomy" id="2747483"/>
    <lineage>
        <taxon>Eukaryota</taxon>
        <taxon>Metazoa</taxon>
        <taxon>Ecdysozoa</taxon>
        <taxon>Arthropoda</taxon>
        <taxon>Chelicerata</taxon>
        <taxon>Arachnida</taxon>
        <taxon>Araneae</taxon>
        <taxon>Araneomorphae</taxon>
        <taxon>Entelegynae</taxon>
        <taxon>Araneoidea</taxon>
        <taxon>Nephilidae</taxon>
        <taxon>Trichonephila</taxon>
        <taxon>Trichonephila inaurata</taxon>
    </lineage>
</organism>
<keyword evidence="2" id="KW-1185">Reference proteome</keyword>
<reference evidence="1" key="1">
    <citation type="submission" date="2020-08" db="EMBL/GenBank/DDBJ databases">
        <title>Multicomponent nature underlies the extraordinary mechanical properties of spider dragline silk.</title>
        <authorList>
            <person name="Kono N."/>
            <person name="Nakamura H."/>
            <person name="Mori M."/>
            <person name="Yoshida Y."/>
            <person name="Ohtoshi R."/>
            <person name="Malay A.D."/>
            <person name="Moran D.A.P."/>
            <person name="Tomita M."/>
            <person name="Numata K."/>
            <person name="Arakawa K."/>
        </authorList>
    </citation>
    <scope>NUCLEOTIDE SEQUENCE</scope>
</reference>
<protein>
    <submittedName>
        <fullName evidence="1">Transposon Ty3-I Gag-Pol polyprotein</fullName>
    </submittedName>
</protein>
<evidence type="ECO:0000313" key="2">
    <source>
        <dbReference type="Proteomes" id="UP000886998"/>
    </source>
</evidence>
<dbReference type="OrthoDB" id="8054169at2759"/>
<comment type="caution">
    <text evidence="1">The sequence shown here is derived from an EMBL/GenBank/DDBJ whole genome shotgun (WGS) entry which is preliminary data.</text>
</comment>
<proteinExistence type="predicted"/>
<name>A0A8X7CTQ6_9ARAC</name>
<dbReference type="Proteomes" id="UP000886998">
    <property type="component" value="Unassembled WGS sequence"/>
</dbReference>
<dbReference type="Gene3D" id="2.40.70.10">
    <property type="entry name" value="Acid Proteases"/>
    <property type="match status" value="1"/>
</dbReference>
<accession>A0A8X7CTQ6</accession>
<sequence length="109" mass="12400">MVNNHILVQRFTVPITIGGRAFQIDLIFLPLAKGNRTLLGVDYLRTSGIVMDMRNNFWYFGDKPSIRIPFSKNAPFSVDDSPVEINKYFLSLIKFPVRVLLQSNPVDGN</sequence>
<gene>
    <name evidence="1" type="primary">TY3B-I_238</name>
    <name evidence="1" type="ORF">TNIN_354801</name>
</gene>
<dbReference type="InterPro" id="IPR021109">
    <property type="entry name" value="Peptidase_aspartic_dom_sf"/>
</dbReference>
<dbReference type="AlphaFoldDB" id="A0A8X7CTQ6"/>